<evidence type="ECO:0000313" key="2">
    <source>
        <dbReference type="Proteomes" id="UP000674318"/>
    </source>
</evidence>
<dbReference type="GO" id="GO:0016301">
    <property type="term" value="F:kinase activity"/>
    <property type="evidence" value="ECO:0007669"/>
    <property type="project" value="TreeGrafter"/>
</dbReference>
<gene>
    <name evidence="1" type="ORF">JKF63_00831</name>
</gene>
<dbReference type="GeneID" id="94286957"/>
<dbReference type="OrthoDB" id="9972657at2759"/>
<comment type="caution">
    <text evidence="1">The sequence shown here is derived from an EMBL/GenBank/DDBJ whole genome shotgun (WGS) entry which is preliminary data.</text>
</comment>
<dbReference type="Proteomes" id="UP000674318">
    <property type="component" value="Unassembled WGS sequence"/>
</dbReference>
<dbReference type="SUPFAM" id="SSF52540">
    <property type="entry name" value="P-loop containing nucleoside triphosphate hydrolases"/>
    <property type="match status" value="1"/>
</dbReference>
<dbReference type="GO" id="GO:0000049">
    <property type="term" value="F:tRNA binding"/>
    <property type="evidence" value="ECO:0007669"/>
    <property type="project" value="TreeGrafter"/>
</dbReference>
<dbReference type="KEGG" id="phet:94286957"/>
<dbReference type="RefSeq" id="XP_067753037.1">
    <property type="nucleotide sequence ID" value="XM_067896880.1"/>
</dbReference>
<protein>
    <submittedName>
        <fullName evidence="1">Uncharacterized protein</fullName>
    </submittedName>
</protein>
<dbReference type="Gene3D" id="3.40.50.300">
    <property type="entry name" value="P-loop containing nucleotide triphosphate hydrolases"/>
    <property type="match status" value="1"/>
</dbReference>
<proteinExistence type="predicted"/>
<dbReference type="InterPro" id="IPR052648">
    <property type="entry name" value="Ser-tRNA(Sec)_kinase"/>
</dbReference>
<accession>A0A836HDS9</accession>
<dbReference type="AlphaFoldDB" id="A0A836HDS9"/>
<dbReference type="PANTHER" id="PTHR20873:SF0">
    <property type="entry name" value="L-SERYL-TRNA(SEC) KINASE"/>
    <property type="match status" value="1"/>
</dbReference>
<organism evidence="1 2">
    <name type="scientific">Porcisia hertigi</name>
    <dbReference type="NCBI Taxonomy" id="2761500"/>
    <lineage>
        <taxon>Eukaryota</taxon>
        <taxon>Discoba</taxon>
        <taxon>Euglenozoa</taxon>
        <taxon>Kinetoplastea</taxon>
        <taxon>Metakinetoplastina</taxon>
        <taxon>Trypanosomatida</taxon>
        <taxon>Trypanosomatidae</taxon>
        <taxon>Leishmaniinae</taxon>
        <taxon>Porcisia</taxon>
    </lineage>
</organism>
<reference evidence="1 2" key="1">
    <citation type="submission" date="2021-02" db="EMBL/GenBank/DDBJ databases">
        <title>Porcisia hertigi Genome sequencing and assembly.</title>
        <authorList>
            <person name="Almutairi H."/>
            <person name="Gatherer D."/>
        </authorList>
    </citation>
    <scope>NUCLEOTIDE SEQUENCE [LARGE SCALE GENOMIC DNA]</scope>
    <source>
        <strain evidence="1 2">C119</strain>
    </source>
</reference>
<dbReference type="PANTHER" id="PTHR20873">
    <property type="entry name" value="L-SERYL-TRNA(SEC) KINASE"/>
    <property type="match status" value="1"/>
</dbReference>
<name>A0A836HDS9_9TRYP</name>
<keyword evidence="2" id="KW-1185">Reference proteome</keyword>
<evidence type="ECO:0000313" key="1">
    <source>
        <dbReference type="EMBL" id="KAG5490709.1"/>
    </source>
</evidence>
<sequence>MCLRVKTHPVCPTAAAAARHPSVLLILVTGIPASGKSTFLAAAQHYVLQPDGTLGTVPLFGGRSRGRIHSVLQLDEVLEDLSAAATQTTDPATSAGKRKFNPLLWKRATRRLLELTQSTLHACIEETAGCDETAHVVVPIVFVEDNMHYRSMRERYYQLCRTLEGKAYSLPSLHDASITAAQSQQPFIPLFELRFSTPLDVCLARNAQRDQSWDASNGEKANAPAWVPPPVICSMDALFDHCCVATGVVDHGARNACEVEGWQWTATTQPWGLVVHATRGVTLDKNCPGTLAETAAGFFEVALQQPEAWDECQRQYQDVLRARLLRLREDEPLNENACLLRTAKAVETPHTHKLDLQLRSVVHAFLCQQTHQNACDNDDESSTRQRTAVFRKSLAAAKREAAQRFKVQIRQLSTTGNNVMDNAAVDVLSRSIDDIQESVIQQFQQTVLGLWEELEGCVSSLPHTQ</sequence>
<dbReference type="EMBL" id="JAFJZO010000036">
    <property type="protein sequence ID" value="KAG5490709.1"/>
    <property type="molecule type" value="Genomic_DNA"/>
</dbReference>
<dbReference type="InterPro" id="IPR027417">
    <property type="entry name" value="P-loop_NTPase"/>
</dbReference>